<dbReference type="SUPFAM" id="SSF52540">
    <property type="entry name" value="P-loop containing nucleoside triphosphate hydrolases"/>
    <property type="match status" value="1"/>
</dbReference>
<dbReference type="Gene3D" id="3.40.50.300">
    <property type="entry name" value="P-loop containing nucleotide triphosphate hydrolases"/>
    <property type="match status" value="2"/>
</dbReference>
<dbReference type="Pfam" id="PF13476">
    <property type="entry name" value="AAA_23"/>
    <property type="match status" value="1"/>
</dbReference>
<proteinExistence type="inferred from homology"/>
<evidence type="ECO:0000256" key="5">
    <source>
        <dbReference type="SAM" id="MobiDB-lite"/>
    </source>
</evidence>
<feature type="coiled-coil region" evidence="4">
    <location>
        <begin position="437"/>
        <end position="520"/>
    </location>
</feature>
<feature type="domain" description="Rad50/SbcC-type AAA" evidence="6">
    <location>
        <begin position="5"/>
        <end position="269"/>
    </location>
</feature>
<comment type="similarity">
    <text evidence="1">Belongs to the SMC family. SbcC subfamily.</text>
</comment>
<evidence type="ECO:0000256" key="4">
    <source>
        <dbReference type="SAM" id="Coils"/>
    </source>
</evidence>
<sequence length="1151" mass="126878">MRPVELTIAGLQSYREPQKVEFDKLLGAGVFGIFGPTGSGKSTILDAMTLALFGEVGRASKGTHGILNHAESALSVSFTFELNGGGRTERYCVERQYKRERDHGVKSTVVRLSRLEPDGRKTVLADKAREVNAGVMDILGLTMSDFTRAVVLPQGKFAEFLQLTGADRRQMLQRLFHLHPYGDGLAARLKERSQEAEMRLRELAAESQALGDASEEAVAAAAERLQAAKREEAEARTAAAAAEKAYRAGSEAWERRRRLEEARRQLEELTAREPAMREIEAELARAESAELLQPDWRERLEAAAAREAAELAAREAAADHAGAAAAEQSARMEREAARALAADALPQLNRRLGELEKAVACRGELLRLRAEAAELKRQADEAAGEAERNRASLQAERAKRERALVLQSELKAELASLAVPPEERDRLGRALLALERRERLAAEAAAAESEVAAKRQTVEALEAEEASRNRSLASLGSAWADRLREADALKRELAAIIRDAEEAESRLRERETRIRELQRAEEASRLAVRLAEHLTEGEPCPVCGSLHHPSPAAWEEPAGVSAAALEAEWTAAQQGLERLRALVGEARERQYPLASLLRELGERLPEPVREAWSQAAAAAGGGAEPGALAASTAGELSPDPDPDPDALAERLRVWRSRWDDFAAAAAQLRTESDRLAREREAASARLQAARSVYEERAAYAAERLALAAEAERDWALQWPDLDAAGVRGAWETLAARDRQTEKLRERIANSEPYLRKVEEDIAAFEERLAESERRRLQASTLLDARNERLAELAEELARLAGEEAEDPERALSATAERIRLISEREQAAEQAAEAARVDLHRAASRLAVAEQALTAAADRLRRAEERWASALARSPFATGEEAQAAWLPEEARAERRRALDDYRARLDAARARHGQIAEMTAADPAVTDEQLEELRVQYEEAGQALERALAARAKNERDLESCAERHRLWKELQQRIALQQEQTSRLQRLAQVLRGNAFVEFIAEEQLAHVSRSASERLAYLTRGRYALEIDSSGGFLIRDDANGGVKRPVSSLSGGETFLTSLSLALALSAQIQLRGRHPLQFFFLDEGFGTLDPELLDTVITALETLQSDSMAVGVISHVPELRSRLARRLIVHPAEPSGRGSRLVLETL</sequence>
<dbReference type="PANTHER" id="PTHR32114:SF2">
    <property type="entry name" value="ABC TRANSPORTER ABCH.3"/>
    <property type="match status" value="1"/>
</dbReference>
<evidence type="ECO:0000256" key="3">
    <source>
        <dbReference type="ARBA" id="ARBA00013368"/>
    </source>
</evidence>
<keyword evidence="8" id="KW-1185">Reference proteome</keyword>
<comment type="caution">
    <text evidence="7">The sequence shown here is derived from an EMBL/GenBank/DDBJ whole genome shotgun (WGS) entry which is preliminary data.</text>
</comment>
<dbReference type="PANTHER" id="PTHR32114">
    <property type="entry name" value="ABC TRANSPORTER ABCH.3"/>
    <property type="match status" value="1"/>
</dbReference>
<feature type="coiled-coil region" evidence="4">
    <location>
        <begin position="358"/>
        <end position="403"/>
    </location>
</feature>
<evidence type="ECO:0000259" key="6">
    <source>
        <dbReference type="Pfam" id="PF13476"/>
    </source>
</evidence>
<evidence type="ECO:0000313" key="8">
    <source>
        <dbReference type="Proteomes" id="UP001596528"/>
    </source>
</evidence>
<dbReference type="Proteomes" id="UP001596528">
    <property type="component" value="Unassembled WGS sequence"/>
</dbReference>
<feature type="region of interest" description="Disordered" evidence="5">
    <location>
        <begin position="615"/>
        <end position="645"/>
    </location>
</feature>
<evidence type="ECO:0000256" key="2">
    <source>
        <dbReference type="ARBA" id="ARBA00011322"/>
    </source>
</evidence>
<feature type="coiled-coil region" evidence="4">
    <location>
        <begin position="186"/>
        <end position="279"/>
    </location>
</feature>
<keyword evidence="4" id="KW-0175">Coiled coil</keyword>
<comment type="subunit">
    <text evidence="2">Heterodimer of SbcC and SbcD.</text>
</comment>
<dbReference type="RefSeq" id="WP_138787648.1">
    <property type="nucleotide sequence ID" value="NZ_JBHTGQ010000002.1"/>
</dbReference>
<dbReference type="EMBL" id="JBHTGQ010000002">
    <property type="protein sequence ID" value="MFC7748592.1"/>
    <property type="molecule type" value="Genomic_DNA"/>
</dbReference>
<evidence type="ECO:0000256" key="1">
    <source>
        <dbReference type="ARBA" id="ARBA00006930"/>
    </source>
</evidence>
<dbReference type="Pfam" id="PF13558">
    <property type="entry name" value="SbcC_Walker_B"/>
    <property type="match status" value="1"/>
</dbReference>
<name>A0ABW2V1T5_9BACL</name>
<organism evidence="7 8">
    <name type="scientific">Paenibacillus thermoaerophilus</name>
    <dbReference type="NCBI Taxonomy" id="1215385"/>
    <lineage>
        <taxon>Bacteria</taxon>
        <taxon>Bacillati</taxon>
        <taxon>Bacillota</taxon>
        <taxon>Bacilli</taxon>
        <taxon>Bacillales</taxon>
        <taxon>Paenibacillaceae</taxon>
        <taxon>Paenibacillus</taxon>
    </lineage>
</organism>
<reference evidence="8" key="1">
    <citation type="journal article" date="2019" name="Int. J. Syst. Evol. Microbiol.">
        <title>The Global Catalogue of Microorganisms (GCM) 10K type strain sequencing project: providing services to taxonomists for standard genome sequencing and annotation.</title>
        <authorList>
            <consortium name="The Broad Institute Genomics Platform"/>
            <consortium name="The Broad Institute Genome Sequencing Center for Infectious Disease"/>
            <person name="Wu L."/>
            <person name="Ma J."/>
        </authorList>
    </citation>
    <scope>NUCLEOTIDE SEQUENCE [LARGE SCALE GENOMIC DNA]</scope>
    <source>
        <strain evidence="8">JCM 18657</strain>
    </source>
</reference>
<accession>A0ABW2V1T5</accession>
<feature type="coiled-coil region" evidence="4">
    <location>
        <begin position="892"/>
        <end position="951"/>
    </location>
</feature>
<protein>
    <recommendedName>
        <fullName evidence="3">Nuclease SbcCD subunit C</fullName>
    </recommendedName>
</protein>
<dbReference type="InterPro" id="IPR038729">
    <property type="entry name" value="Rad50/SbcC_AAA"/>
</dbReference>
<gene>
    <name evidence="7" type="ORF">ACFQWB_01355</name>
</gene>
<evidence type="ECO:0000313" key="7">
    <source>
        <dbReference type="EMBL" id="MFC7748592.1"/>
    </source>
</evidence>
<feature type="coiled-coil region" evidence="4">
    <location>
        <begin position="754"/>
        <end position="802"/>
    </location>
</feature>
<dbReference type="InterPro" id="IPR027417">
    <property type="entry name" value="P-loop_NTPase"/>
</dbReference>